<feature type="non-terminal residue" evidence="1">
    <location>
        <position position="92"/>
    </location>
</feature>
<name>A0A9N9P4R4_9GLOM</name>
<evidence type="ECO:0000313" key="2">
    <source>
        <dbReference type="Proteomes" id="UP000789342"/>
    </source>
</evidence>
<feature type="non-terminal residue" evidence="1">
    <location>
        <position position="1"/>
    </location>
</feature>
<organism evidence="1 2">
    <name type="scientific">Acaulospora morrowiae</name>
    <dbReference type="NCBI Taxonomy" id="94023"/>
    <lineage>
        <taxon>Eukaryota</taxon>
        <taxon>Fungi</taxon>
        <taxon>Fungi incertae sedis</taxon>
        <taxon>Mucoromycota</taxon>
        <taxon>Glomeromycotina</taxon>
        <taxon>Glomeromycetes</taxon>
        <taxon>Diversisporales</taxon>
        <taxon>Acaulosporaceae</taxon>
        <taxon>Acaulospora</taxon>
    </lineage>
</organism>
<protein>
    <submittedName>
        <fullName evidence="1">15125_t:CDS:1</fullName>
    </submittedName>
</protein>
<evidence type="ECO:0000313" key="1">
    <source>
        <dbReference type="EMBL" id="CAG8784615.1"/>
    </source>
</evidence>
<gene>
    <name evidence="1" type="ORF">AMORRO_LOCUS17607</name>
</gene>
<keyword evidence="2" id="KW-1185">Reference proteome</keyword>
<dbReference type="EMBL" id="CAJVPV010055502">
    <property type="protein sequence ID" value="CAG8784615.1"/>
    <property type="molecule type" value="Genomic_DNA"/>
</dbReference>
<dbReference type="Proteomes" id="UP000789342">
    <property type="component" value="Unassembled WGS sequence"/>
</dbReference>
<proteinExistence type="predicted"/>
<dbReference type="AlphaFoldDB" id="A0A9N9P4R4"/>
<comment type="caution">
    <text evidence="1">The sequence shown here is derived from an EMBL/GenBank/DDBJ whole genome shotgun (WGS) entry which is preliminary data.</text>
</comment>
<sequence>SLPTPVYQLGKSIKTFNNHKCMQPNPYRIIWDLESLTIKLTSEEDTQLTRTEKIQKHIPCGYSYVVIRMDGSYNYEIISHDLYRGPDELQRF</sequence>
<dbReference type="OrthoDB" id="2363045at2759"/>
<reference evidence="1" key="1">
    <citation type="submission" date="2021-06" db="EMBL/GenBank/DDBJ databases">
        <authorList>
            <person name="Kallberg Y."/>
            <person name="Tangrot J."/>
            <person name="Rosling A."/>
        </authorList>
    </citation>
    <scope>NUCLEOTIDE SEQUENCE</scope>
    <source>
        <strain evidence="1">CL551</strain>
    </source>
</reference>
<accession>A0A9N9P4R4</accession>